<reference evidence="1 2" key="1">
    <citation type="submission" date="2019-09" db="EMBL/GenBank/DDBJ databases">
        <title>Draft genome sequence of various Type strains from the CCUG.</title>
        <authorList>
            <person name="Pineiro-Iglesias B."/>
            <person name="Tunovic T."/>
            <person name="Unosson C."/>
            <person name="Inganas E."/>
            <person name="Ohlen M."/>
            <person name="Cardew S."/>
            <person name="Jensie-Markopoulos S."/>
            <person name="Salva-Serra F."/>
            <person name="Jaen-Luchoro D."/>
            <person name="Karlsson R."/>
            <person name="Svensson-Stadler L."/>
            <person name="Chun J."/>
            <person name="Moore E."/>
        </authorList>
    </citation>
    <scope>NUCLEOTIDE SEQUENCE [LARGE SCALE GENOMIC DNA]</scope>
    <source>
        <strain evidence="1 2">CCUG 56969T</strain>
    </source>
</reference>
<proteinExistence type="predicted"/>
<protein>
    <submittedName>
        <fullName evidence="1">Uncharacterized protein</fullName>
    </submittedName>
</protein>
<comment type="caution">
    <text evidence="1">The sequence shown here is derived from an EMBL/GenBank/DDBJ whole genome shotgun (WGS) entry which is preliminary data.</text>
</comment>
<accession>A0A5M9NWF2</accession>
<dbReference type="Proteomes" id="UP000322521">
    <property type="component" value="Unassembled WGS sequence"/>
</dbReference>
<organism evidence="1 2">
    <name type="scientific">Vibrio gigantis</name>
    <dbReference type="NCBI Taxonomy" id="296199"/>
    <lineage>
        <taxon>Bacteria</taxon>
        <taxon>Pseudomonadati</taxon>
        <taxon>Pseudomonadota</taxon>
        <taxon>Gammaproteobacteria</taxon>
        <taxon>Vibrionales</taxon>
        <taxon>Vibrionaceae</taxon>
        <taxon>Vibrio</taxon>
    </lineage>
</organism>
<evidence type="ECO:0000313" key="1">
    <source>
        <dbReference type="EMBL" id="KAA8675532.1"/>
    </source>
</evidence>
<gene>
    <name evidence="1" type="ORF">F4W18_12970</name>
</gene>
<name>A0A5M9NWF2_9VIBR</name>
<dbReference type="EMBL" id="VXJS01000007">
    <property type="protein sequence ID" value="KAA8675532.1"/>
    <property type="molecule type" value="Genomic_DNA"/>
</dbReference>
<dbReference type="RefSeq" id="WP_133152255.1">
    <property type="nucleotide sequence ID" value="NZ_AP025494.1"/>
</dbReference>
<dbReference type="AlphaFoldDB" id="A0A5M9NWF2"/>
<sequence>MNTTTPSKVHNKMSTQEMAAYMLESGVHYTAASLSKELGIPLANASGNLYNIITGKKYETDLVGKPVTVKVVDIRGLKKGQRLWSQILSGCWS</sequence>
<evidence type="ECO:0000313" key="2">
    <source>
        <dbReference type="Proteomes" id="UP000322521"/>
    </source>
</evidence>
<keyword evidence="2" id="KW-1185">Reference proteome</keyword>